<accession>A0AAF0PF45</accession>
<name>A0AAF0PF45_9EURY</name>
<keyword evidence="2" id="KW-1185">Reference proteome</keyword>
<evidence type="ECO:0000313" key="2">
    <source>
        <dbReference type="Proteomes" id="UP001224926"/>
    </source>
</evidence>
<gene>
    <name evidence="1" type="ORF">NP511_10630</name>
</gene>
<protein>
    <submittedName>
        <fullName evidence="1">Uncharacterized protein</fullName>
    </submittedName>
</protein>
<evidence type="ECO:0000313" key="1">
    <source>
        <dbReference type="EMBL" id="WMT10062.1"/>
    </source>
</evidence>
<dbReference type="Proteomes" id="UP001224926">
    <property type="component" value="Chromosome"/>
</dbReference>
<dbReference type="AlphaFoldDB" id="A0AAF0PF45"/>
<dbReference type="RefSeq" id="WP_049965212.1">
    <property type="nucleotide sequence ID" value="NZ_CP101873.1"/>
</dbReference>
<sequence>MNRPVAVRLIALLALASFGVGTAWAGAAVGLGDPIATGSGGEFSVSENGVTFSDGDSEVTVLENVSGTESIEIAAADGRLTVDSEPADPLTDAERDRALEIARANETVTRRLESMDEYELAVEPIKGIHADSMQQTSVSLSGPTTVEAENGTTARTFTGESGDFTVERGADAVVVSPAEQTYAEDDVTVAISDPDSNEVRYEAQVDLAAERVVVVTD</sequence>
<organism evidence="1 2">
    <name type="scientific">Natrinema thermotolerans</name>
    <dbReference type="NCBI Taxonomy" id="121872"/>
    <lineage>
        <taxon>Archaea</taxon>
        <taxon>Methanobacteriati</taxon>
        <taxon>Methanobacteriota</taxon>
        <taxon>Stenosarchaea group</taxon>
        <taxon>Halobacteria</taxon>
        <taxon>Halobacteriales</taxon>
        <taxon>Natrialbaceae</taxon>
        <taxon>Natrinema</taxon>
    </lineage>
</organism>
<dbReference type="GeneID" id="39862073"/>
<reference evidence="1 2" key="1">
    <citation type="submission" date="2022-07" db="EMBL/GenBank/DDBJ databases">
        <title>Two temperate virus in Haloterrigena jeotgali A29.</title>
        <authorList>
            <person name="Deng X."/>
        </authorList>
    </citation>
    <scope>NUCLEOTIDE SEQUENCE [LARGE SCALE GENOMIC DNA]</scope>
    <source>
        <strain evidence="1 2">A29</strain>
    </source>
</reference>
<dbReference type="GeneID" id="84214401"/>
<proteinExistence type="predicted"/>
<dbReference type="EMBL" id="CP101873">
    <property type="protein sequence ID" value="WMT10062.1"/>
    <property type="molecule type" value="Genomic_DNA"/>
</dbReference>